<dbReference type="AlphaFoldDB" id="Q14LX9"/>
<accession>Q14LX9</accession>
<dbReference type="EMBL" id="AM285316">
    <property type="protein sequence ID" value="CAK99501.1"/>
    <property type="molecule type" value="Genomic_DNA"/>
</dbReference>
<proteinExistence type="predicted"/>
<protein>
    <submittedName>
        <fullName evidence="1">Uncharacterized protein</fullName>
    </submittedName>
</protein>
<sequence length="38" mass="4543">MKKLNKKTINKINELMLRSYLVSKDEIIDEHWALGKQN</sequence>
<name>Q14LX9_SPICI</name>
<reference evidence="1" key="1">
    <citation type="journal article" date="2010" name="Appl. Environ. Microbiol.">
        <title>Partial chromosome sequence of Spiroplasma citri reveals extensive viral invasion and important gene decay.</title>
        <authorList>
            <person name="Carle P."/>
            <person name="Saillard C."/>
            <person name="Carrere N."/>
            <person name="Carrere S."/>
            <person name="Duret S."/>
            <person name="Eveillard S."/>
            <person name="Gaurivaud P."/>
            <person name="Gourgues G."/>
            <person name="Gouzy J."/>
            <person name="Salar P."/>
            <person name="Verdin E."/>
            <person name="Breton M."/>
            <person name="Blanchard A."/>
            <person name="Laigret F."/>
            <person name="Bove J.M."/>
            <person name="Renaudin J."/>
            <person name="Foissac X."/>
        </authorList>
    </citation>
    <scope>NUCLEOTIDE SEQUENCE</scope>
    <source>
        <strain evidence="1">GII3-3X</strain>
    </source>
</reference>
<gene>
    <name evidence="1" type="ORF">SPICI15_029</name>
</gene>
<evidence type="ECO:0000313" key="1">
    <source>
        <dbReference type="EMBL" id="CAK99501.1"/>
    </source>
</evidence>
<organism evidence="1">
    <name type="scientific">Spiroplasma citri</name>
    <dbReference type="NCBI Taxonomy" id="2133"/>
    <lineage>
        <taxon>Bacteria</taxon>
        <taxon>Bacillati</taxon>
        <taxon>Mycoplasmatota</taxon>
        <taxon>Mollicutes</taxon>
        <taxon>Entomoplasmatales</taxon>
        <taxon>Spiroplasmataceae</taxon>
        <taxon>Spiroplasma</taxon>
    </lineage>
</organism>